<gene>
    <name evidence="4" type="primary">LOC113850565</name>
</gene>
<dbReference type="RefSeq" id="XP_027336945.1">
    <property type="nucleotide sequence ID" value="XM_027481144.1"/>
</dbReference>
<dbReference type="KEGG" id="aprc:113850565"/>
<dbReference type="Pfam" id="PF10551">
    <property type="entry name" value="MULE"/>
    <property type="match status" value="1"/>
</dbReference>
<dbReference type="AlphaFoldDB" id="A0A8B8JZQ7"/>
<dbReference type="OrthoDB" id="678681at2759"/>
<feature type="compositionally biased region" description="Basic and acidic residues" evidence="1">
    <location>
        <begin position="15"/>
        <end position="27"/>
    </location>
</feature>
<feature type="compositionally biased region" description="Acidic residues" evidence="1">
    <location>
        <begin position="28"/>
        <end position="48"/>
    </location>
</feature>
<feature type="region of interest" description="Disordered" evidence="1">
    <location>
        <begin position="1"/>
        <end position="59"/>
    </location>
</feature>
<evidence type="ECO:0000259" key="2">
    <source>
        <dbReference type="Pfam" id="PF10551"/>
    </source>
</evidence>
<dbReference type="InterPro" id="IPR018289">
    <property type="entry name" value="MULE_transposase_dom"/>
</dbReference>
<keyword evidence="3" id="KW-1185">Reference proteome</keyword>
<reference evidence="4" key="2">
    <citation type="submission" date="2025-08" db="UniProtKB">
        <authorList>
            <consortium name="RefSeq"/>
        </authorList>
    </citation>
    <scope>IDENTIFICATION</scope>
    <source>
        <tissue evidence="4">Young leaves</tissue>
    </source>
</reference>
<feature type="compositionally biased region" description="Polar residues" evidence="1">
    <location>
        <begin position="1"/>
        <end position="14"/>
    </location>
</feature>
<evidence type="ECO:0000313" key="4">
    <source>
        <dbReference type="RefSeq" id="XP_027336945.1"/>
    </source>
</evidence>
<sequence length="533" mass="61906">MNLNLSLSQQNDRTLVSRDYNEGVRNDADEDNEHSDYESYTDGDDEAEISLGSSSSTDVEGEFNSNLHIQVTENVGEDTVIPFWNVTPKYKYINWEYPDQEMDEKHLQEVKSWVEGDPLFVGLYFDRMVNEEPSVHISLIQEQICAQFGYKISYKKAWKAKQKAIVKVFGDWDESYATLPRWLEYMQLNSPGFVYKLETKEYVVGHQVNNRYRVFERLFWSFEQCHEAFKFCKPILQVDGTFLYGKYRHTLLIATTQDGNNCVLPVAFAIIEGETLSAWEWFLALIRLHVTDRAGICLISDRHQSIKGAVSNPHIGWQPPNAYHVYCIRHIASNFNHRFKNIALKKELIKLDIERWIDSISKEKWALSYDDEGQRYGHMTTNLSESVNKVFKGARNLPICALVKATYGRLVEYFVKRGEEAMSDLHNGSMFCLACIAVSINFWQYVDPVYSMQYVVNAYSPQWKPLGNECNILTNCEWKLMPDVDRARGKGRPKSTRIRNEMDWVESQTRQRCSKCNEVGHNRCHCPQQNNVG</sequence>
<name>A0A8B8JZQ7_ABRPR</name>
<dbReference type="PANTHER" id="PTHR31973:SF195">
    <property type="entry name" value="MUDR FAMILY TRANSPOSASE"/>
    <property type="match status" value="1"/>
</dbReference>
<dbReference type="Proteomes" id="UP000694853">
    <property type="component" value="Unplaced"/>
</dbReference>
<dbReference type="GeneID" id="113850565"/>
<dbReference type="PANTHER" id="PTHR31973">
    <property type="entry name" value="POLYPROTEIN, PUTATIVE-RELATED"/>
    <property type="match status" value="1"/>
</dbReference>
<evidence type="ECO:0000256" key="1">
    <source>
        <dbReference type="SAM" id="MobiDB-lite"/>
    </source>
</evidence>
<proteinExistence type="predicted"/>
<feature type="domain" description="MULE transposase" evidence="2">
    <location>
        <begin position="236"/>
        <end position="334"/>
    </location>
</feature>
<accession>A0A8B8JZQ7</accession>
<reference evidence="3" key="1">
    <citation type="journal article" date="2019" name="Toxins">
        <title>Detection of Abrin-Like and Prepropulchellin-Like Toxin Genes and Transcripts Using Whole Genome Sequencing and Full-Length Transcript Sequencing of Abrus precatorius.</title>
        <authorList>
            <person name="Hovde B.T."/>
            <person name="Daligault H.E."/>
            <person name="Hanschen E.R."/>
            <person name="Kunde Y.A."/>
            <person name="Johnson M.B."/>
            <person name="Starkenburg S.R."/>
            <person name="Johnson S.L."/>
        </authorList>
    </citation>
    <scope>NUCLEOTIDE SEQUENCE [LARGE SCALE GENOMIC DNA]</scope>
</reference>
<organism evidence="3 4">
    <name type="scientific">Abrus precatorius</name>
    <name type="common">Indian licorice</name>
    <name type="synonym">Glycine abrus</name>
    <dbReference type="NCBI Taxonomy" id="3816"/>
    <lineage>
        <taxon>Eukaryota</taxon>
        <taxon>Viridiplantae</taxon>
        <taxon>Streptophyta</taxon>
        <taxon>Embryophyta</taxon>
        <taxon>Tracheophyta</taxon>
        <taxon>Spermatophyta</taxon>
        <taxon>Magnoliopsida</taxon>
        <taxon>eudicotyledons</taxon>
        <taxon>Gunneridae</taxon>
        <taxon>Pentapetalae</taxon>
        <taxon>rosids</taxon>
        <taxon>fabids</taxon>
        <taxon>Fabales</taxon>
        <taxon>Fabaceae</taxon>
        <taxon>Papilionoideae</taxon>
        <taxon>50 kb inversion clade</taxon>
        <taxon>NPAAA clade</taxon>
        <taxon>indigoferoid/millettioid clade</taxon>
        <taxon>Abreae</taxon>
        <taxon>Abrus</taxon>
    </lineage>
</organism>
<evidence type="ECO:0000313" key="3">
    <source>
        <dbReference type="Proteomes" id="UP000694853"/>
    </source>
</evidence>
<protein>
    <submittedName>
        <fullName evidence="4">Uncharacterized protein LOC113850565</fullName>
    </submittedName>
</protein>